<evidence type="ECO:0000313" key="4">
    <source>
        <dbReference type="EMBL" id="CAH9143229.1"/>
    </source>
</evidence>
<reference evidence="4" key="1">
    <citation type="submission" date="2022-07" db="EMBL/GenBank/DDBJ databases">
        <authorList>
            <person name="Macas J."/>
            <person name="Novak P."/>
            <person name="Neumann P."/>
        </authorList>
    </citation>
    <scope>NUCLEOTIDE SEQUENCE</scope>
</reference>
<dbReference type="Pfam" id="PF14223">
    <property type="entry name" value="Retrotran_gag_2"/>
    <property type="match status" value="1"/>
</dbReference>
<dbReference type="GO" id="GO:0003676">
    <property type="term" value="F:nucleic acid binding"/>
    <property type="evidence" value="ECO:0007669"/>
    <property type="project" value="InterPro"/>
</dbReference>
<evidence type="ECO:0000313" key="5">
    <source>
        <dbReference type="Proteomes" id="UP001152523"/>
    </source>
</evidence>
<protein>
    <recommendedName>
        <fullName evidence="3">CCHC-type domain-containing protein</fullName>
    </recommendedName>
</protein>
<dbReference type="Proteomes" id="UP001152523">
    <property type="component" value="Unassembled WGS sequence"/>
</dbReference>
<comment type="caution">
    <text evidence="4">The sequence shown here is derived from an EMBL/GenBank/DDBJ whole genome shotgun (WGS) entry which is preliminary data.</text>
</comment>
<dbReference type="PROSITE" id="PS50158">
    <property type="entry name" value="ZF_CCHC"/>
    <property type="match status" value="1"/>
</dbReference>
<feature type="non-terminal residue" evidence="4">
    <location>
        <position position="317"/>
    </location>
</feature>
<feature type="compositionally biased region" description="Acidic residues" evidence="2">
    <location>
        <begin position="304"/>
        <end position="317"/>
    </location>
</feature>
<sequence length="317" mass="36660">MSSSSGFLGNLPVLDAKNWDKWCIQMKVIFGFQEVSEVIEDGIPSLGEHPTEAERRDYREAKKKDCKALFLLHQSVDDSHFQKISSAKTSQEAWKILEQSHSGGDKVKKARLQTLKRQFELLKMMDSETIADYVNRVVSLSNSMRRCDYEVKVSDINEKIMRSLLKKFDYFACAIEESKDVGSMATENLQSTLEIYEQKIMERDTEDIQEQALLVQKFKKGDARKNDQKGKGKGKGKTHSIGKPDRMESISNDENDKPKTQKKKFDKKKIQCYNCKKWGHFADECWFGEGKDKRPKSWHKEEEAYTAEEENSQDDEP</sequence>
<gene>
    <name evidence="4" type="ORF">CEPIT_LOCUS40511</name>
</gene>
<feature type="compositionally biased region" description="Basic and acidic residues" evidence="2">
    <location>
        <begin position="219"/>
        <end position="230"/>
    </location>
</feature>
<dbReference type="PANTHER" id="PTHR35317:SF28">
    <property type="entry name" value="ZINC FINGER, CCHC-TYPE, RIBONUCLEASE H-LIKE DOMAIN, GAG-PRE-INTEGRASE DOMAIN PROTEIN-RELATED"/>
    <property type="match status" value="1"/>
</dbReference>
<dbReference type="InterPro" id="IPR001878">
    <property type="entry name" value="Znf_CCHC"/>
</dbReference>
<feature type="compositionally biased region" description="Basic and acidic residues" evidence="2">
    <location>
        <begin position="242"/>
        <end position="259"/>
    </location>
</feature>
<dbReference type="SUPFAM" id="SSF57756">
    <property type="entry name" value="Retrovirus zinc finger-like domains"/>
    <property type="match status" value="1"/>
</dbReference>
<keyword evidence="1" id="KW-0863">Zinc-finger</keyword>
<feature type="region of interest" description="Disordered" evidence="2">
    <location>
        <begin position="219"/>
        <end position="267"/>
    </location>
</feature>
<name>A0AAV0G5K2_9ASTE</name>
<evidence type="ECO:0000256" key="2">
    <source>
        <dbReference type="SAM" id="MobiDB-lite"/>
    </source>
</evidence>
<dbReference type="PANTHER" id="PTHR35317">
    <property type="entry name" value="OS04G0629600 PROTEIN"/>
    <property type="match status" value="1"/>
</dbReference>
<evidence type="ECO:0000256" key="1">
    <source>
        <dbReference type="PROSITE-ProRule" id="PRU00047"/>
    </source>
</evidence>
<dbReference type="AlphaFoldDB" id="A0AAV0G5K2"/>
<keyword evidence="5" id="KW-1185">Reference proteome</keyword>
<accession>A0AAV0G5K2</accession>
<dbReference type="InterPro" id="IPR036875">
    <property type="entry name" value="Znf_CCHC_sf"/>
</dbReference>
<organism evidence="4 5">
    <name type="scientific">Cuscuta epithymum</name>
    <dbReference type="NCBI Taxonomy" id="186058"/>
    <lineage>
        <taxon>Eukaryota</taxon>
        <taxon>Viridiplantae</taxon>
        <taxon>Streptophyta</taxon>
        <taxon>Embryophyta</taxon>
        <taxon>Tracheophyta</taxon>
        <taxon>Spermatophyta</taxon>
        <taxon>Magnoliopsida</taxon>
        <taxon>eudicotyledons</taxon>
        <taxon>Gunneridae</taxon>
        <taxon>Pentapetalae</taxon>
        <taxon>asterids</taxon>
        <taxon>lamiids</taxon>
        <taxon>Solanales</taxon>
        <taxon>Convolvulaceae</taxon>
        <taxon>Cuscuteae</taxon>
        <taxon>Cuscuta</taxon>
        <taxon>Cuscuta subgen. Cuscuta</taxon>
    </lineage>
</organism>
<feature type="compositionally biased region" description="Basic residues" evidence="2">
    <location>
        <begin position="231"/>
        <end position="240"/>
    </location>
</feature>
<keyword evidence="1" id="KW-0479">Metal-binding</keyword>
<dbReference type="GO" id="GO:0008270">
    <property type="term" value="F:zinc ion binding"/>
    <property type="evidence" value="ECO:0007669"/>
    <property type="project" value="UniProtKB-KW"/>
</dbReference>
<dbReference type="EMBL" id="CAMAPF010001049">
    <property type="protein sequence ID" value="CAH9143229.1"/>
    <property type="molecule type" value="Genomic_DNA"/>
</dbReference>
<keyword evidence="1" id="KW-0862">Zinc</keyword>
<feature type="region of interest" description="Disordered" evidence="2">
    <location>
        <begin position="287"/>
        <end position="317"/>
    </location>
</feature>
<feature type="domain" description="CCHC-type" evidence="3">
    <location>
        <begin position="272"/>
        <end position="285"/>
    </location>
</feature>
<proteinExistence type="predicted"/>
<evidence type="ECO:0000259" key="3">
    <source>
        <dbReference type="PROSITE" id="PS50158"/>
    </source>
</evidence>
<dbReference type="Gene3D" id="4.10.60.10">
    <property type="entry name" value="Zinc finger, CCHC-type"/>
    <property type="match status" value="1"/>
</dbReference>